<keyword evidence="3" id="KW-0804">Transcription</keyword>
<dbReference type="Proteomes" id="UP001486888">
    <property type="component" value="Chromosome"/>
</dbReference>
<dbReference type="CDD" id="cd01392">
    <property type="entry name" value="HTH_LacI"/>
    <property type="match status" value="1"/>
</dbReference>
<dbReference type="CDD" id="cd06267">
    <property type="entry name" value="PBP1_LacI_sugar_binding-like"/>
    <property type="match status" value="1"/>
</dbReference>
<dbReference type="PROSITE" id="PS50932">
    <property type="entry name" value="HTH_LACI_2"/>
    <property type="match status" value="1"/>
</dbReference>
<dbReference type="KEGG" id="gey:QMQ05_15230"/>
<dbReference type="RefSeq" id="WP_345471388.1">
    <property type="nucleotide sequence ID" value="NZ_CP125942.1"/>
</dbReference>
<dbReference type="Gene3D" id="3.40.50.2300">
    <property type="match status" value="2"/>
</dbReference>
<dbReference type="SUPFAM" id="SSF47413">
    <property type="entry name" value="lambda repressor-like DNA-binding domains"/>
    <property type="match status" value="1"/>
</dbReference>
<name>A0AAU6WCR2_9MICC</name>
<keyword evidence="2 5" id="KW-0238">DNA-binding</keyword>
<organism evidence="5 6">
    <name type="scientific">Glutamicibacter ectropisis</name>
    <dbReference type="NCBI Taxonomy" id="3046593"/>
    <lineage>
        <taxon>Bacteria</taxon>
        <taxon>Bacillati</taxon>
        <taxon>Actinomycetota</taxon>
        <taxon>Actinomycetes</taxon>
        <taxon>Micrococcales</taxon>
        <taxon>Micrococcaceae</taxon>
        <taxon>Glutamicibacter</taxon>
    </lineage>
</organism>
<dbReference type="Pfam" id="PF00356">
    <property type="entry name" value="LacI"/>
    <property type="match status" value="1"/>
</dbReference>
<evidence type="ECO:0000313" key="5">
    <source>
        <dbReference type="EMBL" id="XAO45677.1"/>
    </source>
</evidence>
<accession>A0AAU6WCR2</accession>
<reference evidence="5 6" key="1">
    <citation type="submission" date="2023-05" db="EMBL/GenBank/DDBJ databases">
        <title>Glutamicibacter sp. B1, complete genome.</title>
        <authorList>
            <person name="Long Y.H."/>
            <person name="Fang T."/>
            <person name="Li X.Y."/>
        </authorList>
    </citation>
    <scope>NUCLEOTIDE SEQUENCE [LARGE SCALE GENOMIC DNA]</scope>
    <source>
        <strain evidence="5 6">B1</strain>
    </source>
</reference>
<gene>
    <name evidence="5" type="ORF">QMQ05_15230</name>
</gene>
<dbReference type="InterPro" id="IPR000843">
    <property type="entry name" value="HTH_LacI"/>
</dbReference>
<dbReference type="EMBL" id="CP125942">
    <property type="protein sequence ID" value="XAO45677.1"/>
    <property type="molecule type" value="Genomic_DNA"/>
</dbReference>
<dbReference type="PANTHER" id="PTHR30146:SF109">
    <property type="entry name" value="HTH-TYPE TRANSCRIPTIONAL REGULATOR GALS"/>
    <property type="match status" value="1"/>
</dbReference>
<evidence type="ECO:0000256" key="3">
    <source>
        <dbReference type="ARBA" id="ARBA00023163"/>
    </source>
</evidence>
<keyword evidence="6" id="KW-1185">Reference proteome</keyword>
<keyword evidence="1" id="KW-0805">Transcription regulation</keyword>
<evidence type="ECO:0000313" key="6">
    <source>
        <dbReference type="Proteomes" id="UP001486888"/>
    </source>
</evidence>
<dbReference type="Pfam" id="PF00532">
    <property type="entry name" value="Peripla_BP_1"/>
    <property type="match status" value="1"/>
</dbReference>
<evidence type="ECO:0000256" key="2">
    <source>
        <dbReference type="ARBA" id="ARBA00023125"/>
    </source>
</evidence>
<dbReference type="GO" id="GO:0003700">
    <property type="term" value="F:DNA-binding transcription factor activity"/>
    <property type="evidence" value="ECO:0007669"/>
    <property type="project" value="TreeGrafter"/>
</dbReference>
<dbReference type="InterPro" id="IPR028082">
    <property type="entry name" value="Peripla_BP_I"/>
</dbReference>
<evidence type="ECO:0000256" key="1">
    <source>
        <dbReference type="ARBA" id="ARBA00023015"/>
    </source>
</evidence>
<dbReference type="SUPFAM" id="SSF53822">
    <property type="entry name" value="Periplasmic binding protein-like I"/>
    <property type="match status" value="1"/>
</dbReference>
<dbReference type="SMART" id="SM00354">
    <property type="entry name" value="HTH_LACI"/>
    <property type="match status" value="1"/>
</dbReference>
<dbReference type="InterPro" id="IPR010982">
    <property type="entry name" value="Lambda_DNA-bd_dom_sf"/>
</dbReference>
<sequence>MARQSAVTLKELAQALELSPSTVSRVLNDPSGIDSRWASPETNQKIYDLATELGYVKNQYAASLRTAKSLLIGVVVPRLQDYVLATMYEGIDEAALEHGYAAVVANSLDQPATHDLRVRKFLDRRIDGLILGDTPFDGATLKSLDKEKVPFVLVNRRSPGHLSVTCNDQMGGRLVGEHFAEFGSKKIFLLAGDHRMSTSIDRTTGFIEALAEQGIHLPVSHIAYGGFDTSSGEKATRDLLDAHGIPEAIFAVNDFAAIGALGVLRERGLKVPEDVKVVGYNDTPLASGVGLTSVHSPMHEIGRRGFDLLLKNIQGEECESVQLDTNLVIRSTSR</sequence>
<dbReference type="Gene3D" id="1.10.260.40">
    <property type="entry name" value="lambda repressor-like DNA-binding domains"/>
    <property type="match status" value="1"/>
</dbReference>
<proteinExistence type="predicted"/>
<dbReference type="PANTHER" id="PTHR30146">
    <property type="entry name" value="LACI-RELATED TRANSCRIPTIONAL REPRESSOR"/>
    <property type="match status" value="1"/>
</dbReference>
<feature type="domain" description="HTH lacI-type" evidence="4">
    <location>
        <begin position="7"/>
        <end position="66"/>
    </location>
</feature>
<dbReference type="GO" id="GO:0000976">
    <property type="term" value="F:transcription cis-regulatory region binding"/>
    <property type="evidence" value="ECO:0007669"/>
    <property type="project" value="TreeGrafter"/>
</dbReference>
<protein>
    <submittedName>
        <fullName evidence="5">LacI family DNA-binding transcriptional regulator</fullName>
    </submittedName>
</protein>
<dbReference type="AlphaFoldDB" id="A0AAU6WCR2"/>
<dbReference type="InterPro" id="IPR001761">
    <property type="entry name" value="Peripla_BP/Lac1_sug-bd_dom"/>
</dbReference>
<evidence type="ECO:0000259" key="4">
    <source>
        <dbReference type="PROSITE" id="PS50932"/>
    </source>
</evidence>